<gene>
    <name evidence="1" type="ORF">JAO74_09120</name>
</gene>
<evidence type="ECO:0000313" key="1">
    <source>
        <dbReference type="EMBL" id="MBJ6121951.1"/>
    </source>
</evidence>
<dbReference type="RefSeq" id="WP_199037202.1">
    <property type="nucleotide sequence ID" value="NZ_JAELXS010000004.1"/>
</dbReference>
<sequence length="161" mass="17566">MNGRPPFDDSPSIASPTRGQAFEGDTLELPILIPAALEATGTRVRAFLERLTRGSIWQDQSIRSMDGGVDIQAYLAPEGLRCLIRLGAGVRYQHPGETLDVLGMPLPHIDRDMAVPLVHILPHRLLDGLPILACAATHLNAGRPEVGTSIRVDMPRLLVRR</sequence>
<comment type="caution">
    <text evidence="1">The sequence shown here is derived from an EMBL/GenBank/DDBJ whole genome shotgun (WGS) entry which is preliminary data.</text>
</comment>
<reference evidence="2" key="1">
    <citation type="submission" date="2020-12" db="EMBL/GenBank/DDBJ databases">
        <title>Hymenobacter sp.</title>
        <authorList>
            <person name="Kim M.K."/>
        </authorList>
    </citation>
    <scope>NUCLEOTIDE SEQUENCE [LARGE SCALE GENOMIC DNA]</scope>
    <source>
        <strain evidence="2">BT553</strain>
    </source>
</reference>
<accession>A0ABS0XPI1</accession>
<organism evidence="1 2">
    <name type="scientific">Sphingomonas mollis</name>
    <dbReference type="NCBI Taxonomy" id="2795726"/>
    <lineage>
        <taxon>Bacteria</taxon>
        <taxon>Pseudomonadati</taxon>
        <taxon>Pseudomonadota</taxon>
        <taxon>Alphaproteobacteria</taxon>
        <taxon>Sphingomonadales</taxon>
        <taxon>Sphingomonadaceae</taxon>
        <taxon>Sphingomonas</taxon>
    </lineage>
</organism>
<name>A0ABS0XPI1_9SPHN</name>
<dbReference type="Proteomes" id="UP000640426">
    <property type="component" value="Unassembled WGS sequence"/>
</dbReference>
<proteinExistence type="predicted"/>
<keyword evidence="2" id="KW-1185">Reference proteome</keyword>
<dbReference type="EMBL" id="JAELXS010000004">
    <property type="protein sequence ID" value="MBJ6121951.1"/>
    <property type="molecule type" value="Genomic_DNA"/>
</dbReference>
<evidence type="ECO:0000313" key="2">
    <source>
        <dbReference type="Proteomes" id="UP000640426"/>
    </source>
</evidence>
<protein>
    <submittedName>
        <fullName evidence="1">Uncharacterized protein</fullName>
    </submittedName>
</protein>